<name>A0ABM5FHZ1_9SAUR</name>
<protein>
    <submittedName>
        <fullName evidence="3">Uncharacterized protein isoform X1</fullName>
    </submittedName>
</protein>
<gene>
    <name evidence="3" type="primary">LOC110082834</name>
</gene>
<feature type="compositionally biased region" description="Basic and acidic residues" evidence="1">
    <location>
        <begin position="147"/>
        <end position="161"/>
    </location>
</feature>
<proteinExistence type="predicted"/>
<evidence type="ECO:0000313" key="3">
    <source>
        <dbReference type="RefSeq" id="XP_072845019.1"/>
    </source>
</evidence>
<feature type="region of interest" description="Disordered" evidence="1">
    <location>
        <begin position="126"/>
        <end position="161"/>
    </location>
</feature>
<reference evidence="2" key="1">
    <citation type="submission" date="2025-05" db="UniProtKB">
        <authorList>
            <consortium name="RefSeq"/>
        </authorList>
    </citation>
    <scope>NUCLEOTIDE SEQUENCE [LARGE SCALE GENOMIC DNA]</scope>
</reference>
<sequence>MHPFSTFGFFFSLQAMDDRGSAPSSLPAEPQSPVSENPACGDEELDEETMKHISALYTALGPLLPEVTQLQSHQDPPARLMVDMKAKLKELGSSVSDARTRMLRYNIYLKKKLAKAVQERAALREQSLRQEGVGTEQPSITPLPKGARSEVEPEKSSMGTEKHIQEIVASEIPRIKPPPERVQRRVKLQEAPLATEDTGQASATPQGFPQKNASNVDNVVTRTTLHDDCDLTKDRLSGVAFPSCTVTGMKPHEMVKNKLYTVHALALARLPAAKREDSQTCLFADLPALPLKEAHSDP</sequence>
<dbReference type="Proteomes" id="UP001652642">
    <property type="component" value="Chromosome 2"/>
</dbReference>
<accession>A0ABM5FHZ1</accession>
<evidence type="ECO:0000313" key="2">
    <source>
        <dbReference type="Proteomes" id="UP001652642"/>
    </source>
</evidence>
<dbReference type="RefSeq" id="XP_072845019.1">
    <property type="nucleotide sequence ID" value="XM_072988918.1"/>
</dbReference>
<organism evidence="2 3">
    <name type="scientific">Pogona vitticeps</name>
    <name type="common">central bearded dragon</name>
    <dbReference type="NCBI Taxonomy" id="103695"/>
    <lineage>
        <taxon>Eukaryota</taxon>
        <taxon>Metazoa</taxon>
        <taxon>Chordata</taxon>
        <taxon>Craniata</taxon>
        <taxon>Vertebrata</taxon>
        <taxon>Euteleostomi</taxon>
        <taxon>Lepidosauria</taxon>
        <taxon>Squamata</taxon>
        <taxon>Bifurcata</taxon>
        <taxon>Unidentata</taxon>
        <taxon>Episquamata</taxon>
        <taxon>Toxicofera</taxon>
        <taxon>Iguania</taxon>
        <taxon>Acrodonta</taxon>
        <taxon>Agamidae</taxon>
        <taxon>Amphibolurinae</taxon>
        <taxon>Pogona</taxon>
    </lineage>
</organism>
<dbReference type="GeneID" id="110082834"/>
<reference evidence="3" key="2">
    <citation type="submission" date="2025-08" db="UniProtKB">
        <authorList>
            <consortium name="RefSeq"/>
        </authorList>
    </citation>
    <scope>IDENTIFICATION</scope>
</reference>
<keyword evidence="2" id="KW-1185">Reference proteome</keyword>
<feature type="compositionally biased region" description="Polar residues" evidence="1">
    <location>
        <begin position="197"/>
        <end position="213"/>
    </location>
</feature>
<evidence type="ECO:0000256" key="1">
    <source>
        <dbReference type="SAM" id="MobiDB-lite"/>
    </source>
</evidence>
<feature type="region of interest" description="Disordered" evidence="1">
    <location>
        <begin position="191"/>
        <end position="213"/>
    </location>
</feature>
<feature type="region of interest" description="Disordered" evidence="1">
    <location>
        <begin position="19"/>
        <end position="41"/>
    </location>
</feature>